<evidence type="ECO:0000256" key="5">
    <source>
        <dbReference type="ARBA" id="ARBA00022989"/>
    </source>
</evidence>
<evidence type="ECO:0000256" key="1">
    <source>
        <dbReference type="ARBA" id="ARBA00004141"/>
    </source>
</evidence>
<evidence type="ECO:0000259" key="11">
    <source>
        <dbReference type="PROSITE" id="PS50850"/>
    </source>
</evidence>
<dbReference type="PANTHER" id="PTHR48022:SF28">
    <property type="entry name" value="MAJOR FACILITATOR SUPERFAMILY (MFS) PROFILE DOMAIN-CONTAINING PROTEIN-RELATED"/>
    <property type="match status" value="1"/>
</dbReference>
<feature type="compositionally biased region" description="Basic and acidic residues" evidence="9">
    <location>
        <begin position="515"/>
        <end position="529"/>
    </location>
</feature>
<evidence type="ECO:0000256" key="4">
    <source>
        <dbReference type="ARBA" id="ARBA00022692"/>
    </source>
</evidence>
<dbReference type="OrthoDB" id="2544694at2759"/>
<protein>
    <submittedName>
        <fullName evidence="12">Related to MFS sugar transporter</fullName>
    </submittedName>
</protein>
<proteinExistence type="inferred from homology"/>
<evidence type="ECO:0000256" key="7">
    <source>
        <dbReference type="ARBA" id="ARBA00049119"/>
    </source>
</evidence>
<evidence type="ECO:0000256" key="10">
    <source>
        <dbReference type="SAM" id="Phobius"/>
    </source>
</evidence>
<evidence type="ECO:0000256" key="3">
    <source>
        <dbReference type="ARBA" id="ARBA00022448"/>
    </source>
</evidence>
<evidence type="ECO:0000256" key="8">
    <source>
        <dbReference type="RuleBase" id="RU003346"/>
    </source>
</evidence>
<dbReference type="PRINTS" id="PR00171">
    <property type="entry name" value="SUGRTRNSPORT"/>
</dbReference>
<feature type="transmembrane region" description="Helical" evidence="10">
    <location>
        <begin position="20"/>
        <end position="37"/>
    </location>
</feature>
<feature type="transmembrane region" description="Helical" evidence="10">
    <location>
        <begin position="350"/>
        <end position="374"/>
    </location>
</feature>
<feature type="transmembrane region" description="Helical" evidence="10">
    <location>
        <begin position="96"/>
        <end position="114"/>
    </location>
</feature>
<sequence>MKPFSGPYEGLYRRMGPRALQNAIMAACGAAFLLFGYDQGVISGLLTGETFERQFPKMSVDPQLQGLVVAIYEIGCFLGALLTFVMGERFGRRRMIMFGMVVLSIGAAIQTASYGVPELIVGRIIAGIGNGFSTATVPVYHSETSKAQDRGRAVCIELAINIAGVCTAYWLDYGMSFVKTSTVQWRFPLSFQIFFAIVTFVMMAFLPESPRWLVAQGREAEAMDVLQRLDISTLPNSKNVNMLNAEQEFQVIKETIEEERKLANGKPVWKDILTNGKERHFQRAVLGFGIQFMQQLSGINLITYYAPVIFQKSVGLSRSTSLLLAGFNGLAYFLSSLVPIPLIERVGRRPLMLIGVGGQAACMAILAAMTVTIGDKTKGIVATAMLFLFNFFFSVGSLAIPWLYPAEINSTRTRMHGAAIATGSNWIFTFLVVMITPICVQNLGYKTYVMFAIFNFSFIFLTYFYYPETKGLQLEAVNELFEDTQRWAIGPVNTKKYIDAVKTHVDDSPGYLGTPHDEKSDIMEKTSSA</sequence>
<feature type="transmembrane region" description="Helical" evidence="10">
    <location>
        <begin position="153"/>
        <end position="171"/>
    </location>
</feature>
<feature type="region of interest" description="Disordered" evidence="9">
    <location>
        <begin position="509"/>
        <end position="529"/>
    </location>
</feature>
<dbReference type="InterPro" id="IPR036259">
    <property type="entry name" value="MFS_trans_sf"/>
</dbReference>
<dbReference type="NCBIfam" id="TIGR00879">
    <property type="entry name" value="SP"/>
    <property type="match status" value="1"/>
</dbReference>
<accession>A0A5C3FXX0</accession>
<dbReference type="Gene3D" id="1.20.1250.20">
    <property type="entry name" value="MFS general substrate transporter like domains"/>
    <property type="match status" value="1"/>
</dbReference>
<gene>
    <name evidence="12" type="ORF">PSANT_06834</name>
</gene>
<dbReference type="PANTHER" id="PTHR48022">
    <property type="entry name" value="PLASTIDIC GLUCOSE TRANSPORTER 4"/>
    <property type="match status" value="1"/>
</dbReference>
<feature type="transmembrane region" description="Helical" evidence="10">
    <location>
        <begin position="416"/>
        <end position="436"/>
    </location>
</feature>
<keyword evidence="13" id="KW-1185">Reference proteome</keyword>
<dbReference type="InterPro" id="IPR020846">
    <property type="entry name" value="MFS_dom"/>
</dbReference>
<dbReference type="AlphaFoldDB" id="A0A5C3FXX0"/>
<dbReference type="InterPro" id="IPR005828">
    <property type="entry name" value="MFS_sugar_transport-like"/>
</dbReference>
<feature type="transmembrane region" description="Helical" evidence="10">
    <location>
        <begin position="183"/>
        <end position="206"/>
    </location>
</feature>
<comment type="subcellular location">
    <subcellularLocation>
        <location evidence="1">Membrane</location>
        <topology evidence="1">Multi-pass membrane protein</topology>
    </subcellularLocation>
</comment>
<evidence type="ECO:0000256" key="6">
    <source>
        <dbReference type="ARBA" id="ARBA00023136"/>
    </source>
</evidence>
<keyword evidence="12" id="KW-0762">Sugar transport</keyword>
<dbReference type="GO" id="GO:0016020">
    <property type="term" value="C:membrane"/>
    <property type="evidence" value="ECO:0007669"/>
    <property type="project" value="UniProtKB-SubCell"/>
</dbReference>
<feature type="transmembrane region" description="Helical" evidence="10">
    <location>
        <begin position="64"/>
        <end position="84"/>
    </location>
</feature>
<evidence type="ECO:0000313" key="12">
    <source>
        <dbReference type="EMBL" id="SPO49143.1"/>
    </source>
</evidence>
<keyword evidence="3 8" id="KW-0813">Transport</keyword>
<dbReference type="Proteomes" id="UP000325008">
    <property type="component" value="Unassembled WGS sequence"/>
</dbReference>
<feature type="transmembrane region" description="Helical" evidence="10">
    <location>
        <begin position="285"/>
        <end position="310"/>
    </location>
</feature>
<feature type="transmembrane region" description="Helical" evidence="10">
    <location>
        <begin position="322"/>
        <end position="343"/>
    </location>
</feature>
<organism evidence="12 13">
    <name type="scientific">Pseudozyma antarctica</name>
    <name type="common">Yeast</name>
    <name type="synonym">Candida antarctica</name>
    <dbReference type="NCBI Taxonomy" id="84753"/>
    <lineage>
        <taxon>Eukaryota</taxon>
        <taxon>Fungi</taxon>
        <taxon>Dikarya</taxon>
        <taxon>Basidiomycota</taxon>
        <taxon>Ustilaginomycotina</taxon>
        <taxon>Ustilaginomycetes</taxon>
        <taxon>Ustilaginales</taxon>
        <taxon>Ustilaginaceae</taxon>
        <taxon>Moesziomyces</taxon>
    </lineage>
</organism>
<evidence type="ECO:0000313" key="13">
    <source>
        <dbReference type="Proteomes" id="UP000325008"/>
    </source>
</evidence>
<feature type="transmembrane region" description="Helical" evidence="10">
    <location>
        <begin position="120"/>
        <end position="141"/>
    </location>
</feature>
<feature type="transmembrane region" description="Helical" evidence="10">
    <location>
        <begin position="448"/>
        <end position="466"/>
    </location>
</feature>
<comment type="catalytic activity">
    <reaction evidence="7">
        <text>myo-inositol(out) + H(+)(out) = myo-inositol(in) + H(+)(in)</text>
        <dbReference type="Rhea" id="RHEA:60364"/>
        <dbReference type="ChEBI" id="CHEBI:15378"/>
        <dbReference type="ChEBI" id="CHEBI:17268"/>
    </reaction>
</comment>
<dbReference type="GO" id="GO:0005351">
    <property type="term" value="F:carbohydrate:proton symporter activity"/>
    <property type="evidence" value="ECO:0007669"/>
    <property type="project" value="TreeGrafter"/>
</dbReference>
<dbReference type="InterPro" id="IPR005829">
    <property type="entry name" value="Sugar_transporter_CS"/>
</dbReference>
<name>A0A5C3FXX0_PSEA2</name>
<feature type="transmembrane region" description="Helical" evidence="10">
    <location>
        <begin position="380"/>
        <end position="404"/>
    </location>
</feature>
<dbReference type="FunFam" id="1.20.1250.20:FF:000061">
    <property type="entry name" value="MFS sugar transporter"/>
    <property type="match status" value="1"/>
</dbReference>
<evidence type="ECO:0000256" key="2">
    <source>
        <dbReference type="ARBA" id="ARBA00010992"/>
    </source>
</evidence>
<dbReference type="InterPro" id="IPR003663">
    <property type="entry name" value="Sugar/inositol_transpt"/>
</dbReference>
<dbReference type="Pfam" id="PF00083">
    <property type="entry name" value="Sugar_tr"/>
    <property type="match status" value="1"/>
</dbReference>
<dbReference type="PROSITE" id="PS50850">
    <property type="entry name" value="MFS"/>
    <property type="match status" value="1"/>
</dbReference>
<comment type="caution">
    <text evidence="12">The sequence shown here is derived from an EMBL/GenBank/DDBJ whole genome shotgun (WGS) entry which is preliminary data.</text>
</comment>
<evidence type="ECO:0000256" key="9">
    <source>
        <dbReference type="SAM" id="MobiDB-lite"/>
    </source>
</evidence>
<dbReference type="SUPFAM" id="SSF103473">
    <property type="entry name" value="MFS general substrate transporter"/>
    <property type="match status" value="1"/>
</dbReference>
<keyword evidence="6 10" id="KW-0472">Membrane</keyword>
<feature type="domain" description="Major facilitator superfamily (MFS) profile" evidence="11">
    <location>
        <begin position="24"/>
        <end position="470"/>
    </location>
</feature>
<dbReference type="EMBL" id="OOIQ01000024">
    <property type="protein sequence ID" value="SPO49143.1"/>
    <property type="molecule type" value="Genomic_DNA"/>
</dbReference>
<dbReference type="InterPro" id="IPR050360">
    <property type="entry name" value="MFS_Sugar_Transporters"/>
</dbReference>
<keyword evidence="5 10" id="KW-1133">Transmembrane helix</keyword>
<keyword evidence="4 10" id="KW-0812">Transmembrane</keyword>
<reference evidence="12" key="1">
    <citation type="submission" date="2018-03" db="EMBL/GenBank/DDBJ databases">
        <authorList>
            <person name="Guldener U."/>
        </authorList>
    </citation>
    <scope>NUCLEOTIDE SEQUENCE [LARGE SCALE GENOMIC DNA]</scope>
    <source>
        <strain evidence="12">ATCC34888</strain>
    </source>
</reference>
<comment type="similarity">
    <text evidence="2 8">Belongs to the major facilitator superfamily. Sugar transporter (TC 2.A.1.1) family.</text>
</comment>
<dbReference type="PROSITE" id="PS00217">
    <property type="entry name" value="SUGAR_TRANSPORT_2"/>
    <property type="match status" value="1"/>
</dbReference>